<reference evidence="3" key="1">
    <citation type="journal article" date="2022" name="G3 (Bethesda)">
        <title>High quality genome of the basidiomycete yeast Dioszegia hungarica PDD-24b-2 isolated from cloud water.</title>
        <authorList>
            <person name="Jarrige D."/>
            <person name="Haridas S."/>
            <person name="Bleykasten-Grosshans C."/>
            <person name="Joly M."/>
            <person name="Nadalig T."/>
            <person name="Sancelme M."/>
            <person name="Vuilleumier S."/>
            <person name="Grigoriev I.V."/>
            <person name="Amato P."/>
            <person name="Bringel F."/>
        </authorList>
    </citation>
    <scope>NUCLEOTIDE SEQUENCE</scope>
    <source>
        <strain evidence="3">PDD-24b-2</strain>
    </source>
</reference>
<sequence length="382" mass="38746">MVRSITYPVLFSVLATLASAQYTATYKWGQLPAKTEGDGQSGTNACGTQSSQSSMCQNVVVNSANDFCIWGPPDDSKRPIGTIEEVVVAYCLNEGYGTRLLPSGTITDAHFVRVMSDKVSYVQVTGNGDFTKIGLPAGDDGGELDPHSWTGLGNPQGGLVFTNAFTGQYEQTHEWTSFQSASNFCIRACRDGPNASKWCEHIYDVLGCGFTIPGSFDAGFDDCNGDPAEQPGVYSGSTFHQDDPTTPAPHPAGPTSQCRSFNSVGGGNAAAAATLLPSITGSASSASASSSRSASGSMSNSTSVSSTSVSNSSSVSMTSTSMSASMTSSGMTTSRTGVSSTASVVGAAVSASASASQAAGSKVVAGGVGIMGALGAFVAALL</sequence>
<keyword evidence="4" id="KW-1185">Reference proteome</keyword>
<feature type="region of interest" description="Disordered" evidence="1">
    <location>
        <begin position="286"/>
        <end position="337"/>
    </location>
</feature>
<keyword evidence="2" id="KW-0732">Signal</keyword>
<organism evidence="3 4">
    <name type="scientific">Dioszegia hungarica</name>
    <dbReference type="NCBI Taxonomy" id="4972"/>
    <lineage>
        <taxon>Eukaryota</taxon>
        <taxon>Fungi</taxon>
        <taxon>Dikarya</taxon>
        <taxon>Basidiomycota</taxon>
        <taxon>Agaricomycotina</taxon>
        <taxon>Tremellomycetes</taxon>
        <taxon>Tremellales</taxon>
        <taxon>Bulleribasidiaceae</taxon>
        <taxon>Dioszegia</taxon>
    </lineage>
</organism>
<evidence type="ECO:0000256" key="2">
    <source>
        <dbReference type="SAM" id="SignalP"/>
    </source>
</evidence>
<feature type="region of interest" description="Disordered" evidence="1">
    <location>
        <begin position="222"/>
        <end position="261"/>
    </location>
</feature>
<dbReference type="RefSeq" id="XP_052941927.1">
    <property type="nucleotide sequence ID" value="XM_053086330.1"/>
</dbReference>
<feature type="chain" id="PRO_5041245433" description="Macrofage activating glycoprotein" evidence="2">
    <location>
        <begin position="21"/>
        <end position="382"/>
    </location>
</feature>
<proteinExistence type="predicted"/>
<dbReference type="AlphaFoldDB" id="A0AA38H1T9"/>
<accession>A0AA38H1T9</accession>
<evidence type="ECO:0000313" key="4">
    <source>
        <dbReference type="Proteomes" id="UP001164286"/>
    </source>
</evidence>
<protein>
    <recommendedName>
        <fullName evidence="5">Macrofage activating glycoprotein</fullName>
    </recommendedName>
</protein>
<evidence type="ECO:0008006" key="5">
    <source>
        <dbReference type="Google" id="ProtNLM"/>
    </source>
</evidence>
<dbReference type="GeneID" id="77725531"/>
<comment type="caution">
    <text evidence="3">The sequence shown here is derived from an EMBL/GenBank/DDBJ whole genome shotgun (WGS) entry which is preliminary data.</text>
</comment>
<dbReference type="EMBL" id="JAKWFO010000015">
    <property type="protein sequence ID" value="KAI9632150.1"/>
    <property type="molecule type" value="Genomic_DNA"/>
</dbReference>
<gene>
    <name evidence="3" type="ORF">MKK02DRAFT_20878</name>
</gene>
<name>A0AA38H1T9_9TREE</name>
<evidence type="ECO:0000256" key="1">
    <source>
        <dbReference type="SAM" id="MobiDB-lite"/>
    </source>
</evidence>
<evidence type="ECO:0000313" key="3">
    <source>
        <dbReference type="EMBL" id="KAI9632150.1"/>
    </source>
</evidence>
<feature type="signal peptide" evidence="2">
    <location>
        <begin position="1"/>
        <end position="20"/>
    </location>
</feature>
<dbReference type="Proteomes" id="UP001164286">
    <property type="component" value="Unassembled WGS sequence"/>
</dbReference>